<evidence type="ECO:0000313" key="4">
    <source>
        <dbReference type="Proteomes" id="UP000521943"/>
    </source>
</evidence>
<reference evidence="3 4" key="1">
    <citation type="submission" date="2020-07" db="EMBL/GenBank/DDBJ databases">
        <title>Comparative genomics of pyrophilous fungi reveals a link between fire events and developmental genes.</title>
        <authorList>
            <consortium name="DOE Joint Genome Institute"/>
            <person name="Steindorff A.S."/>
            <person name="Carver A."/>
            <person name="Calhoun S."/>
            <person name="Stillman K."/>
            <person name="Liu H."/>
            <person name="Lipzen A."/>
            <person name="Pangilinan J."/>
            <person name="Labutti K."/>
            <person name="Bruns T.D."/>
            <person name="Grigoriev I.V."/>
        </authorList>
    </citation>
    <scope>NUCLEOTIDE SEQUENCE [LARGE SCALE GENOMIC DNA]</scope>
    <source>
        <strain evidence="3 4">CBS 144469</strain>
    </source>
</reference>
<gene>
    <name evidence="3" type="ORF">DFP72DRAFT_15760</name>
</gene>
<keyword evidence="4" id="KW-1185">Reference proteome</keyword>
<name>A0A8H6IJY4_9AGAR</name>
<dbReference type="SMART" id="SM00198">
    <property type="entry name" value="SCP"/>
    <property type="match status" value="1"/>
</dbReference>
<comment type="caution">
    <text evidence="3">The sequence shown here is derived from an EMBL/GenBank/DDBJ whole genome shotgun (WGS) entry which is preliminary data.</text>
</comment>
<feature type="signal peptide" evidence="1">
    <location>
        <begin position="1"/>
        <end position="24"/>
    </location>
</feature>
<dbReference type="Pfam" id="PF00188">
    <property type="entry name" value="CAP"/>
    <property type="match status" value="1"/>
</dbReference>
<organism evidence="3 4">
    <name type="scientific">Ephemerocybe angulata</name>
    <dbReference type="NCBI Taxonomy" id="980116"/>
    <lineage>
        <taxon>Eukaryota</taxon>
        <taxon>Fungi</taxon>
        <taxon>Dikarya</taxon>
        <taxon>Basidiomycota</taxon>
        <taxon>Agaricomycotina</taxon>
        <taxon>Agaricomycetes</taxon>
        <taxon>Agaricomycetidae</taxon>
        <taxon>Agaricales</taxon>
        <taxon>Agaricineae</taxon>
        <taxon>Psathyrellaceae</taxon>
        <taxon>Ephemerocybe</taxon>
    </lineage>
</organism>
<dbReference type="Gene3D" id="3.40.33.10">
    <property type="entry name" value="CAP"/>
    <property type="match status" value="1"/>
</dbReference>
<dbReference type="InterPro" id="IPR035940">
    <property type="entry name" value="CAP_sf"/>
</dbReference>
<dbReference type="PANTHER" id="PTHR10334">
    <property type="entry name" value="CYSTEINE-RICH SECRETORY PROTEIN-RELATED"/>
    <property type="match status" value="1"/>
</dbReference>
<dbReference type="Proteomes" id="UP000521943">
    <property type="component" value="Unassembled WGS sequence"/>
</dbReference>
<evidence type="ECO:0000313" key="3">
    <source>
        <dbReference type="EMBL" id="KAF6766374.1"/>
    </source>
</evidence>
<dbReference type="InterPro" id="IPR014044">
    <property type="entry name" value="CAP_dom"/>
</dbReference>
<feature type="domain" description="SCP" evidence="2">
    <location>
        <begin position="28"/>
        <end position="172"/>
    </location>
</feature>
<evidence type="ECO:0000259" key="2">
    <source>
        <dbReference type="SMART" id="SM00198"/>
    </source>
</evidence>
<evidence type="ECO:0000256" key="1">
    <source>
        <dbReference type="SAM" id="SignalP"/>
    </source>
</evidence>
<dbReference type="SUPFAM" id="SSF55797">
    <property type="entry name" value="PR-1-like"/>
    <property type="match status" value="1"/>
</dbReference>
<feature type="chain" id="PRO_5034534356" evidence="1">
    <location>
        <begin position="25"/>
        <end position="180"/>
    </location>
</feature>
<accession>A0A8H6IJY4</accession>
<protein>
    <submittedName>
        <fullName evidence="3">PR-1-like protein</fullName>
    </submittedName>
</protein>
<dbReference type="PRINTS" id="PR00837">
    <property type="entry name" value="V5TPXLIKE"/>
</dbReference>
<keyword evidence="1" id="KW-0732">Signal</keyword>
<dbReference type="InterPro" id="IPR001283">
    <property type="entry name" value="CRISP-related"/>
</dbReference>
<proteinExistence type="predicted"/>
<dbReference type="AlphaFoldDB" id="A0A8H6IJY4"/>
<dbReference type="OrthoDB" id="337038at2759"/>
<dbReference type="EMBL" id="JACGCI010000001">
    <property type="protein sequence ID" value="KAF6766374.1"/>
    <property type="molecule type" value="Genomic_DNA"/>
</dbReference>
<sequence length="180" mass="19616">MRFCLISFVVSLSLALITIEGVLGATAAEKKAYLDAHNAVRRKQKANDLKWSDKLGNAAQTWANKCQWKHSNGAVGKWGENLAAGTNLDINGAIKMWADEASQYNPKNPEYSHFTQVVWKKTTHVGCAVRTCNGLFGGVGLSSRKDAEKSAERAPPVKMYVCEYNPPGNVAGQFGQNVSK</sequence>